<name>C7R1N4_JONDD</name>
<dbReference type="Pfam" id="PF00015">
    <property type="entry name" value="MCPsignal"/>
    <property type="match status" value="1"/>
</dbReference>
<sequence>MTRNQLTTSERVELAAYRELFAEINRVTHHLNDGDLEQRWNTTPNAATLPNADTLRAQFNHFLDMVDVYLRESDGALAAAMSNRFERRFLHTGMRGAFARQATRVDTTTRELADAHTQLTASTHARTALAAHFEQEVLTHAENLSTVANELQTVSSHLSQDTRDVAERIGATAAQADNLTQHSEAMRDINSLIQQIAKQTRLLALNATIESKRVGEQGAGFAVVADEIRKLADQTSKASHGIEERLTESREQITSVAGALTDLDATIDRIDTDARQLEHKVAGADTSLMSSTHTLNAEVRRFLTELE</sequence>
<keyword evidence="1 3" id="KW-0807">Transducer</keyword>
<dbReference type="SUPFAM" id="SSF58104">
    <property type="entry name" value="Methyl-accepting chemotaxis protein (MCP) signaling domain"/>
    <property type="match status" value="1"/>
</dbReference>
<dbReference type="InterPro" id="IPR004090">
    <property type="entry name" value="Chemotax_Me-accpt_rcpt"/>
</dbReference>
<dbReference type="AlphaFoldDB" id="C7R1N4"/>
<dbReference type="PANTHER" id="PTHR32089">
    <property type="entry name" value="METHYL-ACCEPTING CHEMOTAXIS PROTEIN MCPB"/>
    <property type="match status" value="1"/>
</dbReference>
<dbReference type="GO" id="GO:0007165">
    <property type="term" value="P:signal transduction"/>
    <property type="evidence" value="ECO:0007669"/>
    <property type="project" value="UniProtKB-KW"/>
</dbReference>
<dbReference type="eggNOG" id="COG0840">
    <property type="taxonomic scope" value="Bacteria"/>
</dbReference>
<dbReference type="KEGG" id="jde:Jden_2232"/>
<accession>C7R1N4</accession>
<dbReference type="GO" id="GO:0016020">
    <property type="term" value="C:membrane"/>
    <property type="evidence" value="ECO:0007669"/>
    <property type="project" value="InterPro"/>
</dbReference>
<feature type="domain" description="Methyl-accepting transducer" evidence="4">
    <location>
        <begin position="135"/>
        <end position="307"/>
    </location>
</feature>
<evidence type="ECO:0000256" key="1">
    <source>
        <dbReference type="ARBA" id="ARBA00023224"/>
    </source>
</evidence>
<evidence type="ECO:0000256" key="3">
    <source>
        <dbReference type="PROSITE-ProRule" id="PRU00284"/>
    </source>
</evidence>
<dbReference type="PRINTS" id="PR00260">
    <property type="entry name" value="CHEMTRNSDUCR"/>
</dbReference>
<evidence type="ECO:0000256" key="2">
    <source>
        <dbReference type="ARBA" id="ARBA00029447"/>
    </source>
</evidence>
<gene>
    <name evidence="5" type="ordered locus">Jden_2232</name>
</gene>
<organism evidence="5 6">
    <name type="scientific">Jonesia denitrificans (strain ATCC 14870 / DSM 20603 / BCRC 15368 / CIP 55.134 / JCM 11481 / NBRC 15587 / NCTC 10816 / Prevot 55134)</name>
    <name type="common">Listeria denitrificans</name>
    <dbReference type="NCBI Taxonomy" id="471856"/>
    <lineage>
        <taxon>Bacteria</taxon>
        <taxon>Bacillati</taxon>
        <taxon>Actinomycetota</taxon>
        <taxon>Actinomycetes</taxon>
        <taxon>Micrococcales</taxon>
        <taxon>Jonesiaceae</taxon>
        <taxon>Jonesia</taxon>
    </lineage>
</organism>
<keyword evidence="6" id="KW-1185">Reference proteome</keyword>
<dbReference type="Gene3D" id="1.10.287.950">
    <property type="entry name" value="Methyl-accepting chemotaxis protein"/>
    <property type="match status" value="1"/>
</dbReference>
<evidence type="ECO:0000259" key="4">
    <source>
        <dbReference type="PROSITE" id="PS50111"/>
    </source>
</evidence>
<comment type="similarity">
    <text evidence="2">Belongs to the methyl-accepting chemotaxis (MCP) protein family.</text>
</comment>
<dbReference type="RefSeq" id="WP_015772497.1">
    <property type="nucleotide sequence ID" value="NC_013174.1"/>
</dbReference>
<evidence type="ECO:0000313" key="5">
    <source>
        <dbReference type="EMBL" id="ACV09869.1"/>
    </source>
</evidence>
<dbReference type="STRING" id="471856.Jden_2232"/>
<reference evidence="5 6" key="1">
    <citation type="journal article" date="2009" name="Stand. Genomic Sci.">
        <title>Complete genome sequence of Jonesia denitrificans type strain (Prevot 55134).</title>
        <authorList>
            <person name="Pukall R."/>
            <person name="Gehrich-Schroter G."/>
            <person name="Lapidus A."/>
            <person name="Nolan M."/>
            <person name="Glavina Del Rio T."/>
            <person name="Lucas S."/>
            <person name="Chen F."/>
            <person name="Tice H."/>
            <person name="Pitluck S."/>
            <person name="Cheng J.F."/>
            <person name="Copeland A."/>
            <person name="Saunders E."/>
            <person name="Brettin T."/>
            <person name="Detter J.C."/>
            <person name="Bruce D."/>
            <person name="Goodwin L."/>
            <person name="Pati A."/>
            <person name="Ivanova N."/>
            <person name="Mavromatis K."/>
            <person name="Ovchinnikova G."/>
            <person name="Chen A."/>
            <person name="Palaniappan K."/>
            <person name="Land M."/>
            <person name="Hauser L."/>
            <person name="Chang Y.J."/>
            <person name="Jeffries C.D."/>
            <person name="Chain P."/>
            <person name="Goker M."/>
            <person name="Bristow J."/>
            <person name="Eisen J.A."/>
            <person name="Markowitz V."/>
            <person name="Hugenholtz P."/>
            <person name="Kyrpides N.C."/>
            <person name="Klenk H.P."/>
            <person name="Han C."/>
        </authorList>
    </citation>
    <scope>NUCLEOTIDE SEQUENCE [LARGE SCALE GENOMIC DNA]</scope>
    <source>
        <strain evidence="6">ATCC 14870 / DSM 20603 / BCRC 15368 / CIP 55.134 / JCM 11481 / NBRC 15587 / NCTC 10816 / Prevot 55134</strain>
    </source>
</reference>
<dbReference type="SMART" id="SM00283">
    <property type="entry name" value="MA"/>
    <property type="match status" value="1"/>
</dbReference>
<dbReference type="HOGENOM" id="CLU_942100_0_0_11"/>
<proteinExistence type="inferred from homology"/>
<evidence type="ECO:0000313" key="6">
    <source>
        <dbReference type="Proteomes" id="UP000000628"/>
    </source>
</evidence>
<dbReference type="PANTHER" id="PTHR32089:SF112">
    <property type="entry name" value="LYSOZYME-LIKE PROTEIN-RELATED"/>
    <property type="match status" value="1"/>
</dbReference>
<dbReference type="EMBL" id="CP001706">
    <property type="protein sequence ID" value="ACV09869.1"/>
    <property type="molecule type" value="Genomic_DNA"/>
</dbReference>
<dbReference type="GO" id="GO:0006935">
    <property type="term" value="P:chemotaxis"/>
    <property type="evidence" value="ECO:0007669"/>
    <property type="project" value="InterPro"/>
</dbReference>
<protein>
    <submittedName>
        <fullName evidence="5">Methyl-accepting chemotaxis sensory transducer</fullName>
    </submittedName>
</protein>
<dbReference type="GO" id="GO:0004888">
    <property type="term" value="F:transmembrane signaling receptor activity"/>
    <property type="evidence" value="ECO:0007669"/>
    <property type="project" value="InterPro"/>
</dbReference>
<dbReference type="Proteomes" id="UP000000628">
    <property type="component" value="Chromosome"/>
</dbReference>
<dbReference type="InterPro" id="IPR004089">
    <property type="entry name" value="MCPsignal_dom"/>
</dbReference>
<dbReference type="PROSITE" id="PS50111">
    <property type="entry name" value="CHEMOTAXIS_TRANSDUC_2"/>
    <property type="match status" value="1"/>
</dbReference>